<dbReference type="InterPro" id="IPR013763">
    <property type="entry name" value="Cyclin-like_dom"/>
</dbReference>
<protein>
    <recommendedName>
        <fullName evidence="11">Cyclin N-terminal domain-containing protein</fullName>
    </recommendedName>
</protein>
<evidence type="ECO:0008006" key="11">
    <source>
        <dbReference type="Google" id="ProtNLM"/>
    </source>
</evidence>
<keyword evidence="10" id="KW-1185">Reference proteome</keyword>
<keyword evidence="3 5" id="KW-0195">Cyclin</keyword>
<proteinExistence type="inferred from homology"/>
<dbReference type="SMART" id="SM00385">
    <property type="entry name" value="CYCLIN"/>
    <property type="match status" value="2"/>
</dbReference>
<evidence type="ECO:0000256" key="2">
    <source>
        <dbReference type="ARBA" id="ARBA00022618"/>
    </source>
</evidence>
<dbReference type="InterPro" id="IPR004367">
    <property type="entry name" value="Cyclin_C-dom"/>
</dbReference>
<feature type="domain" description="Cyclin C-terminal" evidence="8">
    <location>
        <begin position="307"/>
        <end position="425"/>
    </location>
</feature>
<dbReference type="FunFam" id="1.10.472.10:FF:000001">
    <property type="entry name" value="G2/mitotic-specific cyclin"/>
    <property type="match status" value="1"/>
</dbReference>
<evidence type="ECO:0000313" key="9">
    <source>
        <dbReference type="EMBL" id="KAK2080270.1"/>
    </source>
</evidence>
<dbReference type="Pfam" id="PF02984">
    <property type="entry name" value="Cyclin_C"/>
    <property type="match status" value="1"/>
</dbReference>
<feature type="domain" description="Cyclin-like" evidence="7">
    <location>
        <begin position="311"/>
        <end position="394"/>
    </location>
</feature>
<evidence type="ECO:0000259" key="7">
    <source>
        <dbReference type="SMART" id="SM00385"/>
    </source>
</evidence>
<evidence type="ECO:0000256" key="4">
    <source>
        <dbReference type="ARBA" id="ARBA00023306"/>
    </source>
</evidence>
<feature type="domain" description="Cyclin-like" evidence="7">
    <location>
        <begin position="214"/>
        <end position="298"/>
    </location>
</feature>
<sequence length="429" mass="45903">MQYAKAPDAENGPNVRDAKGHLQPGKASLAAQAVARRALGDIGNLVGGFHQKVNVGKEGAGDADAKSQGLAQARPGVLTRRAAAQLAAIGTNGEPTNVPAGTTDSWGAKPRNSLRPRDTTAAGIPKPTAPSRASAGRSMSQMLQDRSAAVSKSALGVPAGDVDQAAASDPLTVPEYASDIFSYYRSVESQFMVAADYMSRQSDINDRMRAILIDWLVDVHLKFKLMPETLYLTINLIDRFLEAKQVTRKHLQLVGVTAMLIASKYEEIWAPEVRDFVYISDRAYTREQILQMEKIMLNTLRFNLTVPTAHQFLARYLKLAGSTRDTELARCATYLIELALPNYPSLRWSGSVMAGAALSVASQALGRADALPALCSSAQIDRAAARECASHLGSLMAGAPSASLTAVFKKYSSDKYGAVARLPAPVLGA</sequence>
<feature type="compositionally biased region" description="Polar residues" evidence="6">
    <location>
        <begin position="93"/>
        <end position="105"/>
    </location>
</feature>
<evidence type="ECO:0000256" key="3">
    <source>
        <dbReference type="ARBA" id="ARBA00023127"/>
    </source>
</evidence>
<evidence type="ECO:0000256" key="5">
    <source>
        <dbReference type="RuleBase" id="RU000383"/>
    </source>
</evidence>
<dbReference type="InterPro" id="IPR048258">
    <property type="entry name" value="Cyclins_cyclin-box"/>
</dbReference>
<gene>
    <name evidence="9" type="ORF">QBZ16_000123</name>
</gene>
<dbReference type="InterPro" id="IPR006671">
    <property type="entry name" value="Cyclin_N"/>
</dbReference>
<dbReference type="InterPro" id="IPR046965">
    <property type="entry name" value="Cyclin_A/B-like"/>
</dbReference>
<evidence type="ECO:0000259" key="8">
    <source>
        <dbReference type="SMART" id="SM01332"/>
    </source>
</evidence>
<dbReference type="PROSITE" id="PS00292">
    <property type="entry name" value="CYCLINS"/>
    <property type="match status" value="1"/>
</dbReference>
<evidence type="ECO:0000256" key="1">
    <source>
        <dbReference type="ARBA" id="ARBA00006955"/>
    </source>
</evidence>
<evidence type="ECO:0000256" key="6">
    <source>
        <dbReference type="SAM" id="MobiDB-lite"/>
    </source>
</evidence>
<evidence type="ECO:0000313" key="10">
    <source>
        <dbReference type="Proteomes" id="UP001255856"/>
    </source>
</evidence>
<dbReference type="EMBL" id="JASFZW010000001">
    <property type="protein sequence ID" value="KAK2080270.1"/>
    <property type="molecule type" value="Genomic_DNA"/>
</dbReference>
<dbReference type="PIRSF" id="PIRSF001771">
    <property type="entry name" value="Cyclin_A_B_D_E"/>
    <property type="match status" value="1"/>
</dbReference>
<comment type="similarity">
    <text evidence="1">Belongs to the cyclin family. Cyclin AB subfamily.</text>
</comment>
<accession>A0AAD9INP7</accession>
<keyword evidence="2" id="KW-0132">Cell division</keyword>
<dbReference type="AlphaFoldDB" id="A0AAD9INP7"/>
<dbReference type="GO" id="GO:0051301">
    <property type="term" value="P:cell division"/>
    <property type="evidence" value="ECO:0007669"/>
    <property type="project" value="UniProtKB-KW"/>
</dbReference>
<dbReference type="Proteomes" id="UP001255856">
    <property type="component" value="Unassembled WGS sequence"/>
</dbReference>
<organism evidence="9 10">
    <name type="scientific">Prototheca wickerhamii</name>
    <dbReference type="NCBI Taxonomy" id="3111"/>
    <lineage>
        <taxon>Eukaryota</taxon>
        <taxon>Viridiplantae</taxon>
        <taxon>Chlorophyta</taxon>
        <taxon>core chlorophytes</taxon>
        <taxon>Trebouxiophyceae</taxon>
        <taxon>Chlorellales</taxon>
        <taxon>Chlorellaceae</taxon>
        <taxon>Prototheca</taxon>
    </lineage>
</organism>
<dbReference type="Gene3D" id="1.10.472.10">
    <property type="entry name" value="Cyclin-like"/>
    <property type="match status" value="2"/>
</dbReference>
<dbReference type="GO" id="GO:0016538">
    <property type="term" value="F:cyclin-dependent protein serine/threonine kinase regulator activity"/>
    <property type="evidence" value="ECO:0007669"/>
    <property type="project" value="InterPro"/>
</dbReference>
<dbReference type="Pfam" id="PF00134">
    <property type="entry name" value="Cyclin_N"/>
    <property type="match status" value="1"/>
</dbReference>
<feature type="region of interest" description="Disordered" evidence="6">
    <location>
        <begin position="1"/>
        <end position="24"/>
    </location>
</feature>
<dbReference type="GO" id="GO:0044772">
    <property type="term" value="P:mitotic cell cycle phase transition"/>
    <property type="evidence" value="ECO:0007669"/>
    <property type="project" value="InterPro"/>
</dbReference>
<dbReference type="InterPro" id="IPR036915">
    <property type="entry name" value="Cyclin-like_sf"/>
</dbReference>
<name>A0AAD9INP7_PROWI</name>
<dbReference type="SUPFAM" id="SSF47954">
    <property type="entry name" value="Cyclin-like"/>
    <property type="match status" value="2"/>
</dbReference>
<dbReference type="PANTHER" id="PTHR10177">
    <property type="entry name" value="CYCLINS"/>
    <property type="match status" value="1"/>
</dbReference>
<keyword evidence="4" id="KW-0131">Cell cycle</keyword>
<feature type="region of interest" description="Disordered" evidence="6">
    <location>
        <begin position="91"/>
        <end position="136"/>
    </location>
</feature>
<dbReference type="SMART" id="SM01332">
    <property type="entry name" value="Cyclin_C"/>
    <property type="match status" value="1"/>
</dbReference>
<reference evidence="9" key="1">
    <citation type="submission" date="2021-01" db="EMBL/GenBank/DDBJ databases">
        <authorList>
            <person name="Eckstrom K.M.E."/>
        </authorList>
    </citation>
    <scope>NUCLEOTIDE SEQUENCE</scope>
    <source>
        <strain evidence="9">UVCC 0001</strain>
    </source>
</reference>
<dbReference type="CDD" id="cd20567">
    <property type="entry name" value="CYCLIN_AtCycB-like_rpt1"/>
    <property type="match status" value="1"/>
</dbReference>
<comment type="caution">
    <text evidence="9">The sequence shown here is derived from an EMBL/GenBank/DDBJ whole genome shotgun (WGS) entry which is preliminary data.</text>
</comment>
<dbReference type="InterPro" id="IPR039361">
    <property type="entry name" value="Cyclin"/>
</dbReference>